<proteinExistence type="predicted"/>
<sequence>MIKYVNRTSKKLRQKVLDKALKEEMEYLRKRCFPWQKQPFLYNPVVVHEKVFLPDKEEGNTLGLYKYNEKENKHYVYVDKAHVWGVHKMPVSYLRQYYYKEVRGILRHELIHCFCQENWNYKYISFIKNMERDASPIFLAILYFCDGYTGHNCTKGWMQTELYKKIKQKYFKNYKQLEKYLEDMLWKFAIQINKIKEFTNEKNFKLGLDANYTKISNEFEFAPRNNGLTKFSEINFQDIFFSKYNKDLKNRRTIKNVSRIWEIGCNVDPNRLIELYNRKQYCEATYYNTKKRLIVPNAQITKPEKIINIKENKNF</sequence>
<organism evidence="1 2">
    <name type="scientific">Clostridium autoethanogenum DSM 10061</name>
    <dbReference type="NCBI Taxonomy" id="1341692"/>
    <lineage>
        <taxon>Bacteria</taxon>
        <taxon>Bacillati</taxon>
        <taxon>Bacillota</taxon>
        <taxon>Clostridia</taxon>
        <taxon>Eubacteriales</taxon>
        <taxon>Clostridiaceae</taxon>
        <taxon>Clostridium</taxon>
    </lineage>
</organism>
<evidence type="ECO:0000313" key="2">
    <source>
        <dbReference type="Proteomes" id="UP000017590"/>
    </source>
</evidence>
<dbReference type="EMBL" id="CP006763">
    <property type="protein sequence ID" value="AGY77966.1"/>
    <property type="molecule type" value="Genomic_DNA"/>
</dbReference>
<evidence type="ECO:0008006" key="3">
    <source>
        <dbReference type="Google" id="ProtNLM"/>
    </source>
</evidence>
<dbReference type="RefSeq" id="WP_023163390.1">
    <property type="nucleotide sequence ID" value="NC_022592.1"/>
</dbReference>
<evidence type="ECO:0000313" key="1">
    <source>
        <dbReference type="EMBL" id="AGY77966.1"/>
    </source>
</evidence>
<dbReference type="Proteomes" id="UP000017590">
    <property type="component" value="Chromosome"/>
</dbReference>
<name>A0ABN4BPE8_9CLOT</name>
<keyword evidence="2" id="KW-1185">Reference proteome</keyword>
<reference evidence="2" key="1">
    <citation type="journal article" date="2014" name="Biotechnol. Biofuels">
        <title>Comparison of single-molecule sequencing and hybrid approaches for finishing the genome of Clostridium autoethanogenum and analysis of CRISPR systems in industrial relevant Clostridia.</title>
        <authorList>
            <person name="Brown S.D."/>
            <person name="Nagaraju S."/>
            <person name="Utturkar S."/>
            <person name="De Tissera S."/>
            <person name="Segovia S."/>
            <person name="Mitchell W."/>
            <person name="Land M.L."/>
            <person name="Dassanayake A."/>
            <person name="Kopke M."/>
        </authorList>
    </citation>
    <scope>NUCLEOTIDE SEQUENCE [LARGE SCALE GENOMIC DNA]</scope>
    <source>
        <strain evidence="2">DSM 10061</strain>
    </source>
</reference>
<protein>
    <recommendedName>
        <fullName evidence="3">SprT-like domain-containing protein</fullName>
    </recommendedName>
</protein>
<accession>A0ABN4BPE8</accession>
<gene>
    <name evidence="1" type="ORF">CAETHG_3765</name>
</gene>